<dbReference type="EMBL" id="PVTY01000037">
    <property type="protein sequence ID" value="PRZ11665.1"/>
    <property type="molecule type" value="Genomic_DNA"/>
</dbReference>
<dbReference type="AlphaFoldDB" id="A0A2T0YAE9"/>
<dbReference type="GO" id="GO:0015104">
    <property type="term" value="F:antimonite transmembrane transporter activity"/>
    <property type="evidence" value="ECO:0007669"/>
    <property type="project" value="TreeGrafter"/>
</dbReference>
<protein>
    <submittedName>
        <fullName evidence="9">ACR3 family arsenite efflux pump ArsB</fullName>
    </submittedName>
</protein>
<feature type="transmembrane region" description="Helical" evidence="8">
    <location>
        <begin position="35"/>
        <end position="53"/>
    </location>
</feature>
<evidence type="ECO:0000256" key="7">
    <source>
        <dbReference type="ARBA" id="ARBA00023136"/>
    </source>
</evidence>
<feature type="transmembrane region" description="Helical" evidence="8">
    <location>
        <begin position="65"/>
        <end position="89"/>
    </location>
</feature>
<feature type="transmembrane region" description="Helical" evidence="8">
    <location>
        <begin position="126"/>
        <end position="146"/>
    </location>
</feature>
<feature type="transmembrane region" description="Helical" evidence="8">
    <location>
        <begin position="95"/>
        <end position="114"/>
    </location>
</feature>
<feature type="transmembrane region" description="Helical" evidence="8">
    <location>
        <begin position="201"/>
        <end position="222"/>
    </location>
</feature>
<name>A0A2T0YAE9_9MICC</name>
<keyword evidence="7 8" id="KW-0472">Membrane</keyword>
<gene>
    <name evidence="9" type="ORF">BCL67_1373</name>
</gene>
<evidence type="ECO:0000313" key="9">
    <source>
        <dbReference type="EMBL" id="PRZ11665.1"/>
    </source>
</evidence>
<keyword evidence="6 8" id="KW-1133">Transmembrane helix</keyword>
<evidence type="ECO:0000256" key="1">
    <source>
        <dbReference type="ARBA" id="ARBA00004651"/>
    </source>
</evidence>
<evidence type="ECO:0000256" key="2">
    <source>
        <dbReference type="ARBA" id="ARBA00010110"/>
    </source>
</evidence>
<keyword evidence="10" id="KW-1185">Reference proteome</keyword>
<keyword evidence="5 8" id="KW-0812">Transmembrane</keyword>
<feature type="transmembrane region" description="Helical" evidence="8">
    <location>
        <begin position="228"/>
        <end position="249"/>
    </location>
</feature>
<dbReference type="InterPro" id="IPR002657">
    <property type="entry name" value="BilAc:Na_symport/Acr3"/>
</dbReference>
<evidence type="ECO:0000256" key="6">
    <source>
        <dbReference type="ARBA" id="ARBA00022989"/>
    </source>
</evidence>
<comment type="subcellular location">
    <subcellularLocation>
        <location evidence="1">Cell membrane</location>
        <topology evidence="1">Multi-pass membrane protein</topology>
    </subcellularLocation>
</comment>
<comment type="caution">
    <text evidence="9">The sequence shown here is derived from an EMBL/GenBank/DDBJ whole genome shotgun (WGS) entry which is preliminary data.</text>
</comment>
<evidence type="ECO:0000256" key="5">
    <source>
        <dbReference type="ARBA" id="ARBA00022692"/>
    </source>
</evidence>
<evidence type="ECO:0000256" key="4">
    <source>
        <dbReference type="ARBA" id="ARBA00022475"/>
    </source>
</evidence>
<dbReference type="Proteomes" id="UP000238217">
    <property type="component" value="Unassembled WGS sequence"/>
</dbReference>
<dbReference type="Gene3D" id="1.20.1530.20">
    <property type="match status" value="1"/>
</dbReference>
<evidence type="ECO:0000313" key="10">
    <source>
        <dbReference type="Proteomes" id="UP000238217"/>
    </source>
</evidence>
<keyword evidence="3" id="KW-0813">Transport</keyword>
<accession>A0A2T0YAE9</accession>
<proteinExistence type="inferred from homology"/>
<feature type="transmembrane region" description="Helical" evidence="8">
    <location>
        <begin position="261"/>
        <end position="282"/>
    </location>
</feature>
<dbReference type="Pfam" id="PF01758">
    <property type="entry name" value="SBF"/>
    <property type="match status" value="1"/>
</dbReference>
<dbReference type="PANTHER" id="PTHR43057">
    <property type="entry name" value="ARSENITE EFFLUX TRANSPORTER"/>
    <property type="match status" value="1"/>
</dbReference>
<dbReference type="InterPro" id="IPR038770">
    <property type="entry name" value="Na+/solute_symporter_sf"/>
</dbReference>
<comment type="similarity">
    <text evidence="2">Belongs to the arsenical resistance-3 (ACR3) (TC 2.A.59) family.</text>
</comment>
<feature type="transmembrane region" description="Helical" evidence="8">
    <location>
        <begin position="7"/>
        <end position="29"/>
    </location>
</feature>
<dbReference type="OrthoDB" id="3254016at2"/>
<dbReference type="RefSeq" id="WP_106124163.1">
    <property type="nucleotide sequence ID" value="NZ_PVTY01000037.1"/>
</dbReference>
<evidence type="ECO:0000256" key="3">
    <source>
        <dbReference type="ARBA" id="ARBA00022448"/>
    </source>
</evidence>
<dbReference type="GO" id="GO:0005886">
    <property type="term" value="C:plasma membrane"/>
    <property type="evidence" value="ECO:0007669"/>
    <property type="project" value="UniProtKB-SubCell"/>
</dbReference>
<sequence>MSWSERLQSVFVAVAALAGLGVGLVTPLGAMGEHLVIPALLVMLIAVFVQLDASHLKDVSKAKGLVAVSLVLNYAFTPLLAWALGLGLLGEQPDLRIGLLLLLVTPCTDWYLVFTAMARGHAGIATALLPVNLVLQLLLLPVYVILLGGEAAMVDTGTLLEAVGLMLLTPLVVAFTLRWVSTRAKGEQWRDEHVNRWANRIVMPLLCLAVFAMFAWQAPVVAESGTEMLLLLPPLLAFFIILPLVATGIARIMRLTGPQRVTLTMVTTARNSPIALGIAVAAFPDRPLIAVALVVGPLIELPILGALSQIIRHRDKTAPAEQGSAAISDR</sequence>
<evidence type="ECO:0000256" key="8">
    <source>
        <dbReference type="SAM" id="Phobius"/>
    </source>
</evidence>
<dbReference type="GO" id="GO:0015297">
    <property type="term" value="F:antiporter activity"/>
    <property type="evidence" value="ECO:0007669"/>
    <property type="project" value="InterPro"/>
</dbReference>
<feature type="transmembrane region" description="Helical" evidence="8">
    <location>
        <begin position="288"/>
        <end position="307"/>
    </location>
</feature>
<dbReference type="PANTHER" id="PTHR43057:SF1">
    <property type="entry name" value="ARSENICAL-RESISTANCE PROTEIN 3"/>
    <property type="match status" value="1"/>
</dbReference>
<organism evidence="9 10">
    <name type="scientific">Nesterenkonia sandarakina</name>
    <dbReference type="NCBI Taxonomy" id="272918"/>
    <lineage>
        <taxon>Bacteria</taxon>
        <taxon>Bacillati</taxon>
        <taxon>Actinomycetota</taxon>
        <taxon>Actinomycetes</taxon>
        <taxon>Micrococcales</taxon>
        <taxon>Micrococcaceae</taxon>
        <taxon>Nesterenkonia</taxon>
    </lineage>
</organism>
<dbReference type="InterPro" id="IPR004706">
    <property type="entry name" value="Arsenical-R_Acr3"/>
</dbReference>
<reference evidence="9 10" key="1">
    <citation type="submission" date="2018-03" db="EMBL/GenBank/DDBJ databases">
        <title>Comparative analysis of microorganisms from saline springs in Andes Mountain Range, Colombia.</title>
        <authorList>
            <person name="Rubin E."/>
        </authorList>
    </citation>
    <scope>NUCLEOTIDE SEQUENCE [LARGE SCALE GENOMIC DNA]</scope>
    <source>
        <strain evidence="9 10">CG 35</strain>
    </source>
</reference>
<keyword evidence="4" id="KW-1003">Cell membrane</keyword>
<dbReference type="GO" id="GO:0015105">
    <property type="term" value="F:arsenite transmembrane transporter activity"/>
    <property type="evidence" value="ECO:0007669"/>
    <property type="project" value="TreeGrafter"/>
</dbReference>
<feature type="transmembrane region" description="Helical" evidence="8">
    <location>
        <begin position="158"/>
        <end position="180"/>
    </location>
</feature>